<dbReference type="Pfam" id="PF00408">
    <property type="entry name" value="PGM_PMM_IV"/>
    <property type="match status" value="1"/>
</dbReference>
<comment type="function">
    <text evidence="7 9">Catalyzes the conversion of glucosamine-6-phosphate to glucosamine-1-phosphate.</text>
</comment>
<keyword evidence="2 7" id="KW-0597">Phosphoprotein</keyword>
<evidence type="ECO:0000313" key="15">
    <source>
        <dbReference type="Proteomes" id="UP000450917"/>
    </source>
</evidence>
<keyword evidence="5 7" id="KW-0413">Isomerase</keyword>
<dbReference type="RefSeq" id="WP_155614263.1">
    <property type="nucleotide sequence ID" value="NZ_WNZX01000003.1"/>
</dbReference>
<comment type="caution">
    <text evidence="14">The sequence shown here is derived from an EMBL/GenBank/DDBJ whole genome shotgun (WGS) entry which is preliminary data.</text>
</comment>
<feature type="active site" description="Phosphoserine intermediate" evidence="7">
    <location>
        <position position="100"/>
    </location>
</feature>
<dbReference type="InterPro" id="IPR005845">
    <property type="entry name" value="A-D-PHexomutase_a/b/a-II"/>
</dbReference>
<comment type="PTM">
    <text evidence="7">Activated by phosphorylation.</text>
</comment>
<dbReference type="EMBL" id="WNZX01000003">
    <property type="protein sequence ID" value="MUG70298.1"/>
    <property type="molecule type" value="Genomic_DNA"/>
</dbReference>
<dbReference type="Pfam" id="PF02880">
    <property type="entry name" value="PGM_PMM_III"/>
    <property type="match status" value="1"/>
</dbReference>
<evidence type="ECO:0000259" key="10">
    <source>
        <dbReference type="Pfam" id="PF00408"/>
    </source>
</evidence>
<dbReference type="InterPro" id="IPR016066">
    <property type="entry name" value="A-D-PHexomutase_CS"/>
</dbReference>
<dbReference type="InterPro" id="IPR016055">
    <property type="entry name" value="A-D-PHexomutase_a/b/a-I/II/III"/>
</dbReference>
<keyword evidence="15" id="KW-1185">Reference proteome</keyword>
<dbReference type="GO" id="GO:0006048">
    <property type="term" value="P:UDP-N-acetylglucosamine biosynthetic process"/>
    <property type="evidence" value="ECO:0007669"/>
    <property type="project" value="TreeGrafter"/>
</dbReference>
<dbReference type="NCBIfam" id="TIGR01455">
    <property type="entry name" value="glmM"/>
    <property type="match status" value="1"/>
</dbReference>
<evidence type="ECO:0000256" key="3">
    <source>
        <dbReference type="ARBA" id="ARBA00022723"/>
    </source>
</evidence>
<feature type="binding site" evidence="7">
    <location>
        <position position="242"/>
    </location>
    <ligand>
        <name>Mg(2+)</name>
        <dbReference type="ChEBI" id="CHEBI:18420"/>
    </ligand>
</feature>
<evidence type="ECO:0000256" key="7">
    <source>
        <dbReference type="HAMAP-Rule" id="MF_01554"/>
    </source>
</evidence>
<comment type="catalytic activity">
    <reaction evidence="6 7 9">
        <text>alpha-D-glucosamine 1-phosphate = D-glucosamine 6-phosphate</text>
        <dbReference type="Rhea" id="RHEA:23424"/>
        <dbReference type="ChEBI" id="CHEBI:58516"/>
        <dbReference type="ChEBI" id="CHEBI:58725"/>
        <dbReference type="EC" id="5.4.2.10"/>
    </reaction>
</comment>
<dbReference type="FunFam" id="3.40.120.10:FF:000003">
    <property type="entry name" value="Phosphoglucosamine mutase"/>
    <property type="match status" value="1"/>
</dbReference>
<evidence type="ECO:0000259" key="11">
    <source>
        <dbReference type="Pfam" id="PF02878"/>
    </source>
</evidence>
<evidence type="ECO:0000259" key="13">
    <source>
        <dbReference type="Pfam" id="PF02880"/>
    </source>
</evidence>
<gene>
    <name evidence="7" type="primary">glmM</name>
    <name evidence="14" type="ORF">GNP93_06350</name>
</gene>
<feature type="domain" description="Alpha-D-phosphohexomutase alpha/beta/alpha" evidence="13">
    <location>
        <begin position="257"/>
        <end position="369"/>
    </location>
</feature>
<dbReference type="Proteomes" id="UP000450917">
    <property type="component" value="Unassembled WGS sequence"/>
</dbReference>
<evidence type="ECO:0000259" key="12">
    <source>
        <dbReference type="Pfam" id="PF02879"/>
    </source>
</evidence>
<feature type="binding site" evidence="7">
    <location>
        <position position="240"/>
    </location>
    <ligand>
        <name>Mg(2+)</name>
        <dbReference type="ChEBI" id="CHEBI:18420"/>
    </ligand>
</feature>
<dbReference type="PROSITE" id="PS00710">
    <property type="entry name" value="PGM_PMM"/>
    <property type="match status" value="1"/>
</dbReference>
<dbReference type="EC" id="5.4.2.10" evidence="7 9"/>
<evidence type="ECO:0000256" key="1">
    <source>
        <dbReference type="ARBA" id="ARBA00010231"/>
    </source>
</evidence>
<dbReference type="AlphaFoldDB" id="A0A7X2Z9V6"/>
<feature type="modified residue" description="Phosphoserine" evidence="7">
    <location>
        <position position="100"/>
    </location>
</feature>
<proteinExistence type="inferred from homology"/>
<dbReference type="Gene3D" id="3.40.120.10">
    <property type="entry name" value="Alpha-D-Glucose-1,6-Bisphosphate, subunit A, domain 3"/>
    <property type="match status" value="3"/>
</dbReference>
<comment type="cofactor">
    <cofactor evidence="7">
        <name>Mg(2+)</name>
        <dbReference type="ChEBI" id="CHEBI:18420"/>
    </cofactor>
    <text evidence="7">Binds 1 Mg(2+) ion per subunit.</text>
</comment>
<dbReference type="InterPro" id="IPR005841">
    <property type="entry name" value="Alpha-D-phosphohexomutase_SF"/>
</dbReference>
<feature type="domain" description="Alpha-D-phosphohexomutase C-terminal" evidence="10">
    <location>
        <begin position="373"/>
        <end position="439"/>
    </location>
</feature>
<dbReference type="InterPro" id="IPR005843">
    <property type="entry name" value="A-D-PHexomutase_C"/>
</dbReference>
<dbReference type="InterPro" id="IPR005846">
    <property type="entry name" value="A-D-PHexomutase_a/b/a-III"/>
</dbReference>
<dbReference type="Pfam" id="PF02879">
    <property type="entry name" value="PGM_PMM_II"/>
    <property type="match status" value="1"/>
</dbReference>
<dbReference type="GO" id="GO:0004615">
    <property type="term" value="F:phosphomannomutase activity"/>
    <property type="evidence" value="ECO:0007669"/>
    <property type="project" value="TreeGrafter"/>
</dbReference>
<dbReference type="FunFam" id="3.30.310.50:FF:000001">
    <property type="entry name" value="Phosphoglucosamine mutase"/>
    <property type="match status" value="1"/>
</dbReference>
<comment type="similarity">
    <text evidence="1 7 8">Belongs to the phosphohexose mutase family.</text>
</comment>
<dbReference type="GO" id="GO:0005975">
    <property type="term" value="P:carbohydrate metabolic process"/>
    <property type="evidence" value="ECO:0007669"/>
    <property type="project" value="InterPro"/>
</dbReference>
<keyword evidence="3 7" id="KW-0479">Metal-binding</keyword>
<dbReference type="PRINTS" id="PR00509">
    <property type="entry name" value="PGMPMM"/>
</dbReference>
<dbReference type="PANTHER" id="PTHR42946">
    <property type="entry name" value="PHOSPHOHEXOSE MUTASE"/>
    <property type="match status" value="1"/>
</dbReference>
<reference evidence="14 15" key="1">
    <citation type="submission" date="2019-11" db="EMBL/GenBank/DDBJ databases">
        <title>Draft genome sequences of five Paenibacillus species of dairy origin.</title>
        <authorList>
            <person name="Olajide A.M."/>
            <person name="Chen S."/>
            <person name="Lapointe G."/>
        </authorList>
    </citation>
    <scope>NUCLEOTIDE SEQUENCE [LARGE SCALE GENOMIC DNA]</scope>
    <source>
        <strain evidence="14 15">2CS3</strain>
    </source>
</reference>
<evidence type="ECO:0000256" key="5">
    <source>
        <dbReference type="ARBA" id="ARBA00023235"/>
    </source>
</evidence>
<evidence type="ECO:0000256" key="2">
    <source>
        <dbReference type="ARBA" id="ARBA00022553"/>
    </source>
</evidence>
<dbReference type="CDD" id="cd05802">
    <property type="entry name" value="GlmM"/>
    <property type="match status" value="1"/>
</dbReference>
<feature type="binding site" evidence="7">
    <location>
        <position position="244"/>
    </location>
    <ligand>
        <name>Mg(2+)</name>
        <dbReference type="ChEBI" id="CHEBI:18420"/>
    </ligand>
</feature>
<dbReference type="InterPro" id="IPR036900">
    <property type="entry name" value="A-D-PHexomutase_C_sf"/>
</dbReference>
<evidence type="ECO:0000256" key="8">
    <source>
        <dbReference type="RuleBase" id="RU004326"/>
    </source>
</evidence>
<dbReference type="InterPro" id="IPR006352">
    <property type="entry name" value="GlmM_bact"/>
</dbReference>
<dbReference type="PANTHER" id="PTHR42946:SF1">
    <property type="entry name" value="PHOSPHOGLUCOMUTASE (ALPHA-D-GLUCOSE-1,6-BISPHOSPHATE-DEPENDENT)"/>
    <property type="match status" value="1"/>
</dbReference>
<feature type="binding site" description="via phosphate group" evidence="7">
    <location>
        <position position="100"/>
    </location>
    <ligand>
        <name>Mg(2+)</name>
        <dbReference type="ChEBI" id="CHEBI:18420"/>
    </ligand>
</feature>
<keyword evidence="4 7" id="KW-0460">Magnesium</keyword>
<dbReference type="GO" id="GO:0009252">
    <property type="term" value="P:peptidoglycan biosynthetic process"/>
    <property type="evidence" value="ECO:0007669"/>
    <property type="project" value="TreeGrafter"/>
</dbReference>
<evidence type="ECO:0000256" key="4">
    <source>
        <dbReference type="ARBA" id="ARBA00022842"/>
    </source>
</evidence>
<dbReference type="FunFam" id="3.40.120.10:FF:000001">
    <property type="entry name" value="Phosphoglucosamine mutase"/>
    <property type="match status" value="1"/>
</dbReference>
<evidence type="ECO:0000313" key="14">
    <source>
        <dbReference type="EMBL" id="MUG70298.1"/>
    </source>
</evidence>
<organism evidence="14 15">
    <name type="scientific">Paenibacillus validus</name>
    <dbReference type="NCBI Taxonomy" id="44253"/>
    <lineage>
        <taxon>Bacteria</taxon>
        <taxon>Bacillati</taxon>
        <taxon>Bacillota</taxon>
        <taxon>Bacilli</taxon>
        <taxon>Bacillales</taxon>
        <taxon>Paenibacillaceae</taxon>
        <taxon>Paenibacillus</taxon>
    </lineage>
</organism>
<evidence type="ECO:0000256" key="6">
    <source>
        <dbReference type="ARBA" id="ARBA00050364"/>
    </source>
</evidence>
<protein>
    <recommendedName>
        <fullName evidence="7 9">Phosphoglucosamine mutase</fullName>
        <ecNumber evidence="7 9">5.4.2.10</ecNumber>
    </recommendedName>
</protein>
<accession>A0A7X2Z9V6</accession>
<evidence type="ECO:0000256" key="9">
    <source>
        <dbReference type="RuleBase" id="RU004327"/>
    </source>
</evidence>
<dbReference type="GO" id="GO:0008966">
    <property type="term" value="F:phosphoglucosamine mutase activity"/>
    <property type="evidence" value="ECO:0007669"/>
    <property type="project" value="UniProtKB-UniRule"/>
</dbReference>
<dbReference type="GO" id="GO:0005829">
    <property type="term" value="C:cytosol"/>
    <property type="evidence" value="ECO:0007669"/>
    <property type="project" value="TreeGrafter"/>
</dbReference>
<dbReference type="NCBIfam" id="NF008139">
    <property type="entry name" value="PRK10887.1"/>
    <property type="match status" value="1"/>
</dbReference>
<feature type="domain" description="Alpha-D-phosphohexomutase alpha/beta/alpha" evidence="11">
    <location>
        <begin position="3"/>
        <end position="135"/>
    </location>
</feature>
<name>A0A7X2Z9V6_9BACL</name>
<dbReference type="SUPFAM" id="SSF55957">
    <property type="entry name" value="Phosphoglucomutase, C-terminal domain"/>
    <property type="match status" value="1"/>
</dbReference>
<feature type="domain" description="Alpha-D-phosphohexomutase alpha/beta/alpha" evidence="12">
    <location>
        <begin position="159"/>
        <end position="253"/>
    </location>
</feature>
<dbReference type="Pfam" id="PF02878">
    <property type="entry name" value="PGM_PMM_I"/>
    <property type="match status" value="1"/>
</dbReference>
<dbReference type="InterPro" id="IPR005844">
    <property type="entry name" value="A-D-PHexomutase_a/b/a-I"/>
</dbReference>
<dbReference type="HAMAP" id="MF_01554_B">
    <property type="entry name" value="GlmM_B"/>
    <property type="match status" value="1"/>
</dbReference>
<dbReference type="GO" id="GO:0000287">
    <property type="term" value="F:magnesium ion binding"/>
    <property type="evidence" value="ECO:0007669"/>
    <property type="project" value="UniProtKB-UniRule"/>
</dbReference>
<dbReference type="Gene3D" id="3.30.310.50">
    <property type="entry name" value="Alpha-D-phosphohexomutase, C-terminal domain"/>
    <property type="match status" value="1"/>
</dbReference>
<dbReference type="InterPro" id="IPR050060">
    <property type="entry name" value="Phosphoglucosamine_mutase"/>
</dbReference>
<sequence length="458" mass="48820">MGRYFGTDGVRGLANQELTPELAYKFGRTGAYLITKQKAKASIVVGKDTRISGDLLESALIAGILSVGATAIQAGVIPTPGVAYLTRTLQADAGVMISASHNPVADNGIKFFGSDGFKLLDELEDQIEDLMDQPDDRLPRPVGADLGRLSVRKDAAEMYAKFLENTASVRLNGMKVVVDCANGAAARIAPAVFSALGANVIPLAAEPDGININANCGSTHPDKLRKAVVREGAQLGLAFDGDADRLIAVDETGELVDGDYITAILARSLLDAGKLDRNTVVTTVMSNMGFVKAMRALNVNLIQTAVGDRYVVEAMRKGGYVLGGEPSGHTIMLHLNTTGDGILTAVQLASVLVKTRRPLSELRQIMRSYPQLLVNVPAASKQGWDANVRIKRAIEAVEAELGDEGRVLVRPSGTEPFIRVMVEGPDAALLEEYAERIARVIRSETGLVHPAFHPVSSR</sequence>
<dbReference type="SUPFAM" id="SSF53738">
    <property type="entry name" value="Phosphoglucomutase, first 3 domains"/>
    <property type="match status" value="3"/>
</dbReference>